<evidence type="ECO:0000256" key="2">
    <source>
        <dbReference type="ARBA" id="ARBA00009533"/>
    </source>
</evidence>
<dbReference type="Gene3D" id="3.90.1150.10">
    <property type="entry name" value="Aspartate Aminotransferase, domain 1"/>
    <property type="match status" value="1"/>
</dbReference>
<keyword evidence="5 7" id="KW-0456">Lyase</keyword>
<gene>
    <name evidence="8" type="ORF">B5M42_09200</name>
</gene>
<feature type="modified residue" description="N6-(pyridoxal phosphate)lysine" evidence="6">
    <location>
        <position position="317"/>
    </location>
</feature>
<accession>A0A4Y8Q4K1</accession>
<dbReference type="SUPFAM" id="SSF53383">
    <property type="entry name" value="PLP-dependent transferases"/>
    <property type="match status" value="1"/>
</dbReference>
<dbReference type="InterPro" id="IPR002129">
    <property type="entry name" value="PyrdxlP-dep_de-COase"/>
</dbReference>
<evidence type="ECO:0000256" key="4">
    <source>
        <dbReference type="ARBA" id="ARBA00022898"/>
    </source>
</evidence>
<evidence type="ECO:0000313" key="8">
    <source>
        <dbReference type="EMBL" id="TFE88616.1"/>
    </source>
</evidence>
<dbReference type="OrthoDB" id="9803665at2"/>
<proteinExistence type="inferred from homology"/>
<evidence type="ECO:0000256" key="3">
    <source>
        <dbReference type="ARBA" id="ARBA00022793"/>
    </source>
</evidence>
<comment type="similarity">
    <text evidence="2 7">Belongs to the group II decarboxylase family.</text>
</comment>
<dbReference type="GO" id="GO:0008483">
    <property type="term" value="F:transaminase activity"/>
    <property type="evidence" value="ECO:0007669"/>
    <property type="project" value="UniProtKB-KW"/>
</dbReference>
<dbReference type="PANTHER" id="PTHR45677:SF8">
    <property type="entry name" value="CYSTEINE SULFINIC ACID DECARBOXYLASE"/>
    <property type="match status" value="1"/>
</dbReference>
<dbReference type="GO" id="GO:0019752">
    <property type="term" value="P:carboxylic acid metabolic process"/>
    <property type="evidence" value="ECO:0007669"/>
    <property type="project" value="InterPro"/>
</dbReference>
<comment type="caution">
    <text evidence="8">The sequence shown here is derived from an EMBL/GenBank/DDBJ whole genome shotgun (WGS) entry which is preliminary data.</text>
</comment>
<dbReference type="InterPro" id="IPR015422">
    <property type="entry name" value="PyrdxlP-dep_Trfase_small"/>
</dbReference>
<keyword evidence="4 6" id="KW-0663">Pyridoxal phosphate</keyword>
<dbReference type="PANTHER" id="PTHR45677">
    <property type="entry name" value="GLUTAMATE DECARBOXYLASE-RELATED"/>
    <property type="match status" value="1"/>
</dbReference>
<evidence type="ECO:0000256" key="7">
    <source>
        <dbReference type="RuleBase" id="RU000382"/>
    </source>
</evidence>
<dbReference type="CDD" id="cd06450">
    <property type="entry name" value="DOPA_deC_like"/>
    <property type="match status" value="1"/>
</dbReference>
<organism evidence="8 9">
    <name type="scientific">Paenibacillus athensensis</name>
    <dbReference type="NCBI Taxonomy" id="1967502"/>
    <lineage>
        <taxon>Bacteria</taxon>
        <taxon>Bacillati</taxon>
        <taxon>Bacillota</taxon>
        <taxon>Bacilli</taxon>
        <taxon>Bacillales</taxon>
        <taxon>Paenibacillaceae</taxon>
        <taxon>Paenibacillus</taxon>
    </lineage>
</organism>
<comment type="cofactor">
    <cofactor evidence="1 6 7">
        <name>pyridoxal 5'-phosphate</name>
        <dbReference type="ChEBI" id="CHEBI:597326"/>
    </cofactor>
</comment>
<dbReference type="Gene3D" id="3.40.640.10">
    <property type="entry name" value="Type I PLP-dependent aspartate aminotransferase-like (Major domain)"/>
    <property type="match status" value="1"/>
</dbReference>
<evidence type="ECO:0000256" key="5">
    <source>
        <dbReference type="ARBA" id="ARBA00023239"/>
    </source>
</evidence>
<keyword evidence="3" id="KW-0210">Decarboxylase</keyword>
<dbReference type="InterPro" id="IPR015421">
    <property type="entry name" value="PyrdxlP-dep_Trfase_major"/>
</dbReference>
<dbReference type="EMBL" id="MYFO01000009">
    <property type="protein sequence ID" value="TFE88616.1"/>
    <property type="molecule type" value="Genomic_DNA"/>
</dbReference>
<dbReference type="GO" id="GO:0005737">
    <property type="term" value="C:cytoplasm"/>
    <property type="evidence" value="ECO:0007669"/>
    <property type="project" value="TreeGrafter"/>
</dbReference>
<keyword evidence="9" id="KW-1185">Reference proteome</keyword>
<dbReference type="Pfam" id="PF00282">
    <property type="entry name" value="Pyridoxal_deC"/>
    <property type="match status" value="1"/>
</dbReference>
<dbReference type="GO" id="GO:0004058">
    <property type="term" value="F:aromatic-L-amino-acid decarboxylase activity"/>
    <property type="evidence" value="ECO:0007669"/>
    <property type="project" value="UniProtKB-ARBA"/>
</dbReference>
<evidence type="ECO:0000313" key="9">
    <source>
        <dbReference type="Proteomes" id="UP000298246"/>
    </source>
</evidence>
<dbReference type="Proteomes" id="UP000298246">
    <property type="component" value="Unassembled WGS sequence"/>
</dbReference>
<keyword evidence="8" id="KW-0032">Aminotransferase</keyword>
<dbReference type="InterPro" id="IPR015424">
    <property type="entry name" value="PyrdxlP-dep_Trfase"/>
</dbReference>
<sequence length="511" mass="56073">MTERAPGFDAAFLGESAASQRAYRDLLARTSEVLLREYASSWKPYSGALPQQLRELLQSRPVCPEESGIPLGELLDGVGAAVLRHSAVVAHPACIAHLHCPPLQIALAAELLISATNQSMDSWDQSMAGTLVEEQVIAWLCGLYGLGPNADGVFTSGGTLSNYMGLLLARDHYARRVWGWNVQQDGLPPAYGRLRVLCSADAHFTVRQSVAQLGLGENAVVPVEVDSSHRMRPDALERELVRLEQEGQLPFALVATAGTTDCGSIDPLPELAAIARRHELWLHTDAAYGGALALSDREAGRLRGLAESDSVTVDFHKWLFQPVSCGAFLLNDKRRFDYIRLTASYLNPEEDEDHGVPNLVTKSLQTTRRFDALKLYMSLQHIGRKEFGAMIEAGIDTARETAQMLAADPAFELLAPPQLSTVVFRYAPQTCPFDEEPQAWADRLQAGIRDRLLTQGMAVIARTKVNGRACLKMTLLNPRTTSVHTTAVLQQIKAVGSGLEQEFRDAKERIR</sequence>
<dbReference type="AlphaFoldDB" id="A0A4Y8Q4K1"/>
<name>A0A4Y8Q4K1_9BACL</name>
<evidence type="ECO:0000256" key="6">
    <source>
        <dbReference type="PIRSR" id="PIRSR602129-50"/>
    </source>
</evidence>
<dbReference type="RefSeq" id="WP_134752005.1">
    <property type="nucleotide sequence ID" value="NZ_MYFO02000002.1"/>
</dbReference>
<dbReference type="GO" id="GO:0030170">
    <property type="term" value="F:pyridoxal phosphate binding"/>
    <property type="evidence" value="ECO:0007669"/>
    <property type="project" value="InterPro"/>
</dbReference>
<evidence type="ECO:0000256" key="1">
    <source>
        <dbReference type="ARBA" id="ARBA00001933"/>
    </source>
</evidence>
<protein>
    <submittedName>
        <fullName evidence="8">Aspartate aminotransferase family protein</fullName>
    </submittedName>
</protein>
<reference evidence="8 9" key="1">
    <citation type="submission" date="2017-03" db="EMBL/GenBank/DDBJ databases">
        <title>Isolation of Levoglucosan Utilizing Bacteria.</title>
        <authorList>
            <person name="Arya A.S."/>
        </authorList>
    </citation>
    <scope>NUCLEOTIDE SEQUENCE [LARGE SCALE GENOMIC DNA]</scope>
    <source>
        <strain evidence="8 9">MEC069</strain>
    </source>
</reference>
<keyword evidence="8" id="KW-0808">Transferase</keyword>